<proteinExistence type="predicted"/>
<name>L8K088_9BACT</name>
<organism evidence="1 2">
    <name type="scientific">Fulvivirga imtechensis AK7</name>
    <dbReference type="NCBI Taxonomy" id="1237149"/>
    <lineage>
        <taxon>Bacteria</taxon>
        <taxon>Pseudomonadati</taxon>
        <taxon>Bacteroidota</taxon>
        <taxon>Cytophagia</taxon>
        <taxon>Cytophagales</taxon>
        <taxon>Fulvivirgaceae</taxon>
        <taxon>Fulvivirga</taxon>
    </lineage>
</organism>
<dbReference type="AlphaFoldDB" id="L8K088"/>
<gene>
    <name evidence="1" type="ORF">C900_00848</name>
</gene>
<dbReference type="EMBL" id="AMZN01000014">
    <property type="protein sequence ID" value="ELR72887.1"/>
    <property type="molecule type" value="Genomic_DNA"/>
</dbReference>
<keyword evidence="2" id="KW-1185">Reference proteome</keyword>
<evidence type="ECO:0000313" key="2">
    <source>
        <dbReference type="Proteomes" id="UP000011135"/>
    </source>
</evidence>
<reference evidence="1 2" key="1">
    <citation type="submission" date="2012-12" db="EMBL/GenBank/DDBJ databases">
        <title>Genome assembly of Fulvivirga imtechensis AK7.</title>
        <authorList>
            <person name="Nupur N."/>
            <person name="Khatri I."/>
            <person name="Kumar R."/>
            <person name="Subramanian S."/>
            <person name="Pinnaka A."/>
        </authorList>
    </citation>
    <scope>NUCLEOTIDE SEQUENCE [LARGE SCALE GENOMIC DNA]</scope>
    <source>
        <strain evidence="1 2">AK7</strain>
    </source>
</reference>
<evidence type="ECO:0000313" key="1">
    <source>
        <dbReference type="EMBL" id="ELR72887.1"/>
    </source>
</evidence>
<dbReference type="STRING" id="1237149.C900_00848"/>
<protein>
    <submittedName>
        <fullName evidence="1">Uncharacterized protein</fullName>
    </submittedName>
</protein>
<comment type="caution">
    <text evidence="1">The sequence shown here is derived from an EMBL/GenBank/DDBJ whole genome shotgun (WGS) entry which is preliminary data.</text>
</comment>
<sequence>MPTAPASVAEKIFGYPGYMAEAEAQALNKPSFKPKNHIIMCFKELFFSTTNKKH</sequence>
<dbReference type="Proteomes" id="UP000011135">
    <property type="component" value="Unassembled WGS sequence"/>
</dbReference>
<accession>L8K088</accession>